<dbReference type="Proteomes" id="UP000677054">
    <property type="component" value="Unassembled WGS sequence"/>
</dbReference>
<feature type="compositionally biased region" description="Polar residues" evidence="1">
    <location>
        <begin position="63"/>
        <end position="80"/>
    </location>
</feature>
<evidence type="ECO:0000313" key="3">
    <source>
        <dbReference type="Proteomes" id="UP000677054"/>
    </source>
</evidence>
<reference evidence="2" key="1">
    <citation type="submission" date="2020-11" db="EMBL/GenBank/DDBJ databases">
        <authorList>
            <person name="Tran Van P."/>
        </authorList>
    </citation>
    <scope>NUCLEOTIDE SEQUENCE</scope>
</reference>
<gene>
    <name evidence="2" type="ORF">DSTB1V02_LOCUS5066</name>
</gene>
<evidence type="ECO:0000256" key="1">
    <source>
        <dbReference type="SAM" id="MobiDB-lite"/>
    </source>
</evidence>
<dbReference type="EMBL" id="CAJPEV010000800">
    <property type="protein sequence ID" value="CAG0888633.1"/>
    <property type="molecule type" value="Genomic_DNA"/>
</dbReference>
<accession>A0A7R8X904</accession>
<keyword evidence="3" id="KW-1185">Reference proteome</keyword>
<evidence type="ECO:0000313" key="2">
    <source>
        <dbReference type="EMBL" id="CAD7245191.1"/>
    </source>
</evidence>
<feature type="region of interest" description="Disordered" evidence="1">
    <location>
        <begin position="35"/>
        <end position="80"/>
    </location>
</feature>
<dbReference type="EMBL" id="LR900317">
    <property type="protein sequence ID" value="CAD7245191.1"/>
    <property type="molecule type" value="Genomic_DNA"/>
</dbReference>
<protein>
    <submittedName>
        <fullName evidence="2">Uncharacterized protein</fullName>
    </submittedName>
</protein>
<sequence length="102" mass="11696">MNFHFEQHIAETEFYAAEAQKMSLRTKRELRVRFQLDPPPESCIKQEPQDENSDCNGDPNFQKVPSISDLSDPDNSTGLPLSVLSLTQKFREKQQAAARTDR</sequence>
<dbReference type="AlphaFoldDB" id="A0A7R8X904"/>
<organism evidence="2">
    <name type="scientific">Darwinula stevensoni</name>
    <dbReference type="NCBI Taxonomy" id="69355"/>
    <lineage>
        <taxon>Eukaryota</taxon>
        <taxon>Metazoa</taxon>
        <taxon>Ecdysozoa</taxon>
        <taxon>Arthropoda</taxon>
        <taxon>Crustacea</taxon>
        <taxon>Oligostraca</taxon>
        <taxon>Ostracoda</taxon>
        <taxon>Podocopa</taxon>
        <taxon>Podocopida</taxon>
        <taxon>Darwinulocopina</taxon>
        <taxon>Darwinuloidea</taxon>
        <taxon>Darwinulidae</taxon>
        <taxon>Darwinula</taxon>
    </lineage>
</organism>
<proteinExistence type="predicted"/>
<name>A0A7R8X904_9CRUS</name>